<dbReference type="Pfam" id="PF06772">
    <property type="entry name" value="LtrA"/>
    <property type="match status" value="1"/>
</dbReference>
<evidence type="ECO:0000313" key="4">
    <source>
        <dbReference type="Proteomes" id="UP000650833"/>
    </source>
</evidence>
<evidence type="ECO:0000313" key="3">
    <source>
        <dbReference type="EMBL" id="KAG2209308.1"/>
    </source>
</evidence>
<keyword evidence="4" id="KW-1185">Reference proteome</keyword>
<feature type="region of interest" description="Disordered" evidence="1">
    <location>
        <begin position="109"/>
        <end position="152"/>
    </location>
</feature>
<comment type="caution">
    <text evidence="3">The sequence shown here is derived from an EMBL/GenBank/DDBJ whole genome shotgun (WGS) entry which is preliminary data.</text>
</comment>
<feature type="transmembrane region" description="Helical" evidence="2">
    <location>
        <begin position="816"/>
        <end position="835"/>
    </location>
</feature>
<dbReference type="OrthoDB" id="191995at2759"/>
<feature type="transmembrane region" description="Helical" evidence="2">
    <location>
        <begin position="540"/>
        <end position="560"/>
    </location>
</feature>
<feature type="compositionally biased region" description="Polar residues" evidence="1">
    <location>
        <begin position="119"/>
        <end position="129"/>
    </location>
</feature>
<dbReference type="EMBL" id="JAEPRC010000098">
    <property type="protein sequence ID" value="KAG2209308.1"/>
    <property type="molecule type" value="Genomic_DNA"/>
</dbReference>
<feature type="compositionally biased region" description="Low complexity" evidence="1">
    <location>
        <begin position="580"/>
        <end position="600"/>
    </location>
</feature>
<keyword evidence="2" id="KW-0812">Transmembrane</keyword>
<dbReference type="InterPro" id="IPR010640">
    <property type="entry name" value="Low_temperature_requirement_A"/>
</dbReference>
<feature type="transmembrane region" description="Helical" evidence="2">
    <location>
        <begin position="757"/>
        <end position="776"/>
    </location>
</feature>
<evidence type="ECO:0000256" key="2">
    <source>
        <dbReference type="SAM" id="Phobius"/>
    </source>
</evidence>
<feature type="transmembrane region" description="Helical" evidence="2">
    <location>
        <begin position="788"/>
        <end position="810"/>
    </location>
</feature>
<evidence type="ECO:0008006" key="5">
    <source>
        <dbReference type="Google" id="ProtNLM"/>
    </source>
</evidence>
<dbReference type="AlphaFoldDB" id="A0A8H7RGM5"/>
<proteinExistence type="predicted"/>
<feature type="transmembrane region" description="Helical" evidence="2">
    <location>
        <begin position="473"/>
        <end position="496"/>
    </location>
</feature>
<dbReference type="Proteomes" id="UP000650833">
    <property type="component" value="Unassembled WGS sequence"/>
</dbReference>
<keyword evidence="2" id="KW-0472">Membrane</keyword>
<gene>
    <name evidence="3" type="ORF">INT46_003977</name>
</gene>
<feature type="transmembrane region" description="Helical" evidence="2">
    <location>
        <begin position="384"/>
        <end position="407"/>
    </location>
</feature>
<organism evidence="3 4">
    <name type="scientific">Mucor plumbeus</name>
    <dbReference type="NCBI Taxonomy" id="97098"/>
    <lineage>
        <taxon>Eukaryota</taxon>
        <taxon>Fungi</taxon>
        <taxon>Fungi incertae sedis</taxon>
        <taxon>Mucoromycota</taxon>
        <taxon>Mucoromycotina</taxon>
        <taxon>Mucoromycetes</taxon>
        <taxon>Mucorales</taxon>
        <taxon>Mucorineae</taxon>
        <taxon>Mucoraceae</taxon>
        <taxon>Mucor</taxon>
    </lineage>
</organism>
<feature type="transmembrane region" description="Helical" evidence="2">
    <location>
        <begin position="443"/>
        <end position="461"/>
    </location>
</feature>
<accession>A0A8H7RGM5</accession>
<feature type="transmembrane region" description="Helical" evidence="2">
    <location>
        <begin position="502"/>
        <end position="524"/>
    </location>
</feature>
<protein>
    <recommendedName>
        <fullName evidence="5">Bacterial low temperature requirement A protein-domain-containing protein</fullName>
    </recommendedName>
</protein>
<feature type="region of interest" description="Disordered" evidence="1">
    <location>
        <begin position="1"/>
        <end position="42"/>
    </location>
</feature>
<name>A0A8H7RGM5_9FUNG</name>
<keyword evidence="2" id="KW-1133">Transmembrane helix</keyword>
<sequence length="836" mass="94348">MKSSASVRRGPTLRGGRFRPAIGRSMRRVPQQQVSNDEEERVGLTNISSDDDDEKFQLEVIEDVSLTDHQNISEKLETDEHGKPLYHHGDETFGDLITHPIQELHAHQHRKESFKSKTSRWSALHSPTSGQGGRGEVEGEGVEQQHQQPYSNSDPVQEVILYSIVLHFRQLRGNQRFVLDHDAATDFCKRLNFTQQERIAFNGIHDTDGLTEFLYKIKREFSIKIHHKTSHTEQQNHHHHHPDNHTIEFNENVYIEFKPKHNHHDLVLSAESTRRPFFQHPEPDLSADIGEEKAASWLELFYDLFFVATLTQFTHSHHITDWESLGLYAQWFIITWWAWCASSLYTSRFDTDDVVHHIYKLIEMCAVIGMAGSSEYFLNSSGYVYGYIALKGVLAIEYFVVFVVAILAKSKSRIALAFYVGANLLSIALWASSLIILEKGTHRILWYLGVLSEVLVNIIVRGDKTLSWAASHLAERLGLLSLIVLGENLMGLVTLVSVAGNYLIIVVPNFMAVFIIFGFFFMYFEDFNKEVFLHNKYHQIWVYLHFPLHLCQVAFGISLIDILKIYKYQLVRDNKLPEDASSTSTATTGEHGTATATGESNSNAEHPATSSGESSGTEHGTTSKASETASAAHETTVESAHNKAKRAILMVSNEYVHQDTADYNPMEMAQQINEQQQAQNYSHWPSTSDHWTTWCKYLAASLVTGTLQMISSGGAIDNISSDYSTTSNNHHLMRRSEPTTEGEASFTDTMTIAENVFVYKTFLIFAGIILVINSLIKALNTRISDLYGKIIIGSRIINAIVLWSMCALPFAKLDAIVLLCTMVGSLIFQGLVDLLD</sequence>
<dbReference type="PANTHER" id="PTHR42101">
    <property type="entry name" value="CHROMOSOME 16, WHOLE GENOME SHOTGUN SEQUENCE"/>
    <property type="match status" value="1"/>
</dbReference>
<evidence type="ECO:0000256" key="1">
    <source>
        <dbReference type="SAM" id="MobiDB-lite"/>
    </source>
</evidence>
<reference evidence="3" key="1">
    <citation type="submission" date="2020-12" db="EMBL/GenBank/DDBJ databases">
        <title>Metabolic potential, ecology and presence of endohyphal bacteria is reflected in genomic diversity of Mucoromycotina.</title>
        <authorList>
            <person name="Muszewska A."/>
            <person name="Okrasinska A."/>
            <person name="Steczkiewicz K."/>
            <person name="Drgas O."/>
            <person name="Orlowska M."/>
            <person name="Perlinska-Lenart U."/>
            <person name="Aleksandrzak-Piekarczyk T."/>
            <person name="Szatraj K."/>
            <person name="Zielenkiewicz U."/>
            <person name="Pilsyk S."/>
            <person name="Malc E."/>
            <person name="Mieczkowski P."/>
            <person name="Kruszewska J.S."/>
            <person name="Biernat P."/>
            <person name="Pawlowska J."/>
        </authorList>
    </citation>
    <scope>NUCLEOTIDE SEQUENCE</scope>
    <source>
        <strain evidence="3">CBS 226.32</strain>
    </source>
</reference>
<feature type="compositionally biased region" description="Low complexity" evidence="1">
    <location>
        <begin position="609"/>
        <end position="639"/>
    </location>
</feature>
<feature type="transmembrane region" description="Helical" evidence="2">
    <location>
        <begin position="414"/>
        <end position="437"/>
    </location>
</feature>
<feature type="region of interest" description="Disordered" evidence="1">
    <location>
        <begin position="578"/>
        <end position="640"/>
    </location>
</feature>
<dbReference type="PANTHER" id="PTHR42101:SF1">
    <property type="entry name" value="LOW TEMPERATURE REQUIREMENT A"/>
    <property type="match status" value="1"/>
</dbReference>